<gene>
    <name evidence="1" type="ORF">SVUK_LOCUS3074</name>
</gene>
<name>A0A3P7IEX4_STRVU</name>
<reference evidence="1 2" key="1">
    <citation type="submission" date="2018-11" db="EMBL/GenBank/DDBJ databases">
        <authorList>
            <consortium name="Pathogen Informatics"/>
        </authorList>
    </citation>
    <scope>NUCLEOTIDE SEQUENCE [LARGE SCALE GENOMIC DNA]</scope>
</reference>
<organism evidence="1 2">
    <name type="scientific">Strongylus vulgaris</name>
    <name type="common">Blood worm</name>
    <dbReference type="NCBI Taxonomy" id="40348"/>
    <lineage>
        <taxon>Eukaryota</taxon>
        <taxon>Metazoa</taxon>
        <taxon>Ecdysozoa</taxon>
        <taxon>Nematoda</taxon>
        <taxon>Chromadorea</taxon>
        <taxon>Rhabditida</taxon>
        <taxon>Rhabditina</taxon>
        <taxon>Rhabditomorpha</taxon>
        <taxon>Strongyloidea</taxon>
        <taxon>Strongylidae</taxon>
        <taxon>Strongylus</taxon>
    </lineage>
</organism>
<evidence type="ECO:0000313" key="2">
    <source>
        <dbReference type="Proteomes" id="UP000270094"/>
    </source>
</evidence>
<proteinExistence type="predicted"/>
<evidence type="ECO:0000313" key="1">
    <source>
        <dbReference type="EMBL" id="VDM68076.1"/>
    </source>
</evidence>
<dbReference type="EMBL" id="UYYB01007553">
    <property type="protein sequence ID" value="VDM68076.1"/>
    <property type="molecule type" value="Genomic_DNA"/>
</dbReference>
<sequence length="40" mass="4924">MEWRSNFPRNKKNYWRNSPAYSLQRVSAKIARCRPCKGHW</sequence>
<accession>A0A3P7IEX4</accession>
<dbReference type="Proteomes" id="UP000270094">
    <property type="component" value="Unassembled WGS sequence"/>
</dbReference>
<dbReference type="AlphaFoldDB" id="A0A3P7IEX4"/>
<protein>
    <submittedName>
        <fullName evidence="1">Uncharacterized protein</fullName>
    </submittedName>
</protein>
<keyword evidence="2" id="KW-1185">Reference proteome</keyword>